<name>A0A316TII5_9ACTN</name>
<keyword evidence="2" id="KW-0472">Membrane</keyword>
<proteinExistence type="predicted"/>
<comment type="caution">
    <text evidence="3">The sequence shown here is derived from an EMBL/GenBank/DDBJ whole genome shotgun (WGS) entry which is preliminary data.</text>
</comment>
<keyword evidence="4" id="KW-1185">Reference proteome</keyword>
<dbReference type="AlphaFoldDB" id="A0A316TII5"/>
<evidence type="ECO:0000256" key="2">
    <source>
        <dbReference type="SAM" id="Phobius"/>
    </source>
</evidence>
<dbReference type="InterPro" id="IPR050490">
    <property type="entry name" value="Bact_solute-bd_prot1"/>
</dbReference>
<dbReference type="PANTHER" id="PTHR43649:SF12">
    <property type="entry name" value="DIACETYLCHITOBIOSE BINDING PROTEIN DASA"/>
    <property type="match status" value="1"/>
</dbReference>
<dbReference type="PANTHER" id="PTHR43649">
    <property type="entry name" value="ARABINOSE-BINDING PROTEIN-RELATED"/>
    <property type="match status" value="1"/>
</dbReference>
<accession>A0A316TII5</accession>
<gene>
    <name evidence="3" type="ORF">DJ010_13510</name>
</gene>
<dbReference type="Proteomes" id="UP000245507">
    <property type="component" value="Unassembled WGS sequence"/>
</dbReference>
<dbReference type="Pfam" id="PF13416">
    <property type="entry name" value="SBP_bac_8"/>
    <property type="match status" value="1"/>
</dbReference>
<dbReference type="InterPro" id="IPR006059">
    <property type="entry name" value="SBP"/>
</dbReference>
<feature type="compositionally biased region" description="Acidic residues" evidence="1">
    <location>
        <begin position="448"/>
        <end position="460"/>
    </location>
</feature>
<organism evidence="3 4">
    <name type="scientific">Nocardioides silvaticus</name>
    <dbReference type="NCBI Taxonomy" id="2201891"/>
    <lineage>
        <taxon>Bacteria</taxon>
        <taxon>Bacillati</taxon>
        <taxon>Actinomycetota</taxon>
        <taxon>Actinomycetes</taxon>
        <taxon>Propionibacteriales</taxon>
        <taxon>Nocardioidaceae</taxon>
        <taxon>Nocardioides</taxon>
    </lineage>
</organism>
<keyword evidence="2" id="KW-1133">Transmembrane helix</keyword>
<keyword evidence="2" id="KW-0812">Transmembrane</keyword>
<protein>
    <recommendedName>
        <fullName evidence="5">Extracellular solute-binding protein</fullName>
    </recommendedName>
</protein>
<evidence type="ECO:0000313" key="4">
    <source>
        <dbReference type="Proteomes" id="UP000245507"/>
    </source>
</evidence>
<reference evidence="3 4" key="1">
    <citation type="submission" date="2018-05" db="EMBL/GenBank/DDBJ databases">
        <title>Nocardioides silvaticus genome.</title>
        <authorList>
            <person name="Li C."/>
            <person name="Wang G."/>
        </authorList>
    </citation>
    <scope>NUCLEOTIDE SEQUENCE [LARGE SCALE GENOMIC DNA]</scope>
    <source>
        <strain evidence="3 4">CCTCC AB 2018079</strain>
    </source>
</reference>
<dbReference type="Gene3D" id="3.40.190.10">
    <property type="entry name" value="Periplasmic binding protein-like II"/>
    <property type="match status" value="1"/>
</dbReference>
<feature type="region of interest" description="Disordered" evidence="1">
    <location>
        <begin position="440"/>
        <end position="481"/>
    </location>
</feature>
<sequence length="481" mass="52402">MFSLARLDWRTYAAVVVVAISVVVAMVLYADSEGPPQKGGNGSPTKAPGMARLVFAVWGNEAEVDAFEEIVAAYNRESEVVDVHVEAWPDPNAMLADIRSGEVTPDLYLLPRDELAETLEADRNRPLLDLLDARGVAFGDEFPRDAISAFSAEDDLQCMPYAGSPMVIYYNTDLIDFERMAARELPVPPEDREYWTLEMFRAAAEFASRPRKESKGVYIEPTLQGLAPFVYAGGGEMFDDDDDPTSLALADGESADALRQTLEVLRDPTITLSNRQLRSQTALDYFKDGKLGMVAGFRDLTPTLRNVPGLAFDVMPMPELDDDATIGDLTGVCVAEGPQDRVEQSADFLVNLLSDEAVTTMAETGYVMPTKVDVNFSDAFLQPHLQPANARVFVNAIRSIVLPPLLEGWPELEAAVDPDLERLLTQPLLEDLEADLELIDEKSRAVLDPEDPDEPGETDDPGGPGETGSPDPSDGETGDGG</sequence>
<evidence type="ECO:0000313" key="3">
    <source>
        <dbReference type="EMBL" id="PWN02144.1"/>
    </source>
</evidence>
<dbReference type="SUPFAM" id="SSF53850">
    <property type="entry name" value="Periplasmic binding protein-like II"/>
    <property type="match status" value="1"/>
</dbReference>
<evidence type="ECO:0000256" key="1">
    <source>
        <dbReference type="SAM" id="MobiDB-lite"/>
    </source>
</evidence>
<feature type="transmembrane region" description="Helical" evidence="2">
    <location>
        <begin position="12"/>
        <end position="30"/>
    </location>
</feature>
<evidence type="ECO:0008006" key="5">
    <source>
        <dbReference type="Google" id="ProtNLM"/>
    </source>
</evidence>
<dbReference type="EMBL" id="QGDD01000006">
    <property type="protein sequence ID" value="PWN02144.1"/>
    <property type="molecule type" value="Genomic_DNA"/>
</dbReference>